<dbReference type="PANTHER" id="PTHR47135">
    <property type="entry name" value="FIBRONECTIN TYPE III DOMAIN-CONTAINING PROTEIN 7"/>
    <property type="match status" value="1"/>
</dbReference>
<feature type="domain" description="Fibronectin type-III" evidence="1">
    <location>
        <begin position="1079"/>
        <end position="1166"/>
    </location>
</feature>
<feature type="domain" description="Fibronectin type-III" evidence="1">
    <location>
        <begin position="209"/>
        <end position="295"/>
    </location>
</feature>
<dbReference type="EMBL" id="JADWDJ010000001">
    <property type="protein sequence ID" value="KAG5286547.1"/>
    <property type="molecule type" value="Genomic_DNA"/>
</dbReference>
<dbReference type="Proteomes" id="UP000823561">
    <property type="component" value="Chromosome 1"/>
</dbReference>
<feature type="domain" description="Fibronectin type-III" evidence="1">
    <location>
        <begin position="1637"/>
        <end position="1725"/>
    </location>
</feature>
<feature type="domain" description="Fibronectin type-III" evidence="1">
    <location>
        <begin position="646"/>
        <end position="731"/>
    </location>
</feature>
<feature type="domain" description="Fibronectin type-III" evidence="1">
    <location>
        <begin position="819"/>
        <end position="905"/>
    </location>
</feature>
<name>A0AAV6HJU4_9TELE</name>
<comment type="caution">
    <text evidence="2">The sequence shown here is derived from an EMBL/GenBank/DDBJ whole genome shotgun (WGS) entry which is preliminary data.</text>
</comment>
<proteinExistence type="predicted"/>
<feature type="domain" description="Fibronectin type-III" evidence="1">
    <location>
        <begin position="906"/>
        <end position="992"/>
    </location>
</feature>
<protein>
    <recommendedName>
        <fullName evidence="1">Fibronectin type-III domain-containing protein</fullName>
    </recommendedName>
</protein>
<feature type="domain" description="Fibronectin type-III" evidence="1">
    <location>
        <begin position="2159"/>
        <end position="2245"/>
    </location>
</feature>
<evidence type="ECO:0000259" key="1">
    <source>
        <dbReference type="PROSITE" id="PS50853"/>
    </source>
</evidence>
<evidence type="ECO:0000313" key="3">
    <source>
        <dbReference type="Proteomes" id="UP000823561"/>
    </source>
</evidence>
<feature type="domain" description="Fibronectin type-III" evidence="1">
    <location>
        <begin position="1726"/>
        <end position="1812"/>
    </location>
</feature>
<feature type="domain" description="Fibronectin type-III" evidence="1">
    <location>
        <begin position="1899"/>
        <end position="1986"/>
    </location>
</feature>
<dbReference type="InterPro" id="IPR036116">
    <property type="entry name" value="FN3_sf"/>
</dbReference>
<feature type="domain" description="Fibronectin type-III" evidence="1">
    <location>
        <begin position="1813"/>
        <end position="1898"/>
    </location>
</feature>
<keyword evidence="3" id="KW-1185">Reference proteome</keyword>
<dbReference type="Pfam" id="PF00041">
    <property type="entry name" value="fn3"/>
    <property type="match status" value="1"/>
</dbReference>
<gene>
    <name evidence="2" type="ORF">AALO_G00016090</name>
</gene>
<feature type="domain" description="Fibronectin type-III" evidence="1">
    <location>
        <begin position="1459"/>
        <end position="1546"/>
    </location>
</feature>
<feature type="domain" description="Fibronectin type-III" evidence="1">
    <location>
        <begin position="993"/>
        <end position="1078"/>
    </location>
</feature>
<sequence length="2488" mass="257819">MRTMNLCLKKIARKTGFGTKSIVKTITTLVQPPGGVVVTANGRNAAQVSWNSVQGVLLYQVKITDNDDSAATPVIHETSTSSLEITNLKPCTSYTIGVSSVNAFLEPGESSNVTLITSTIDSVTLVEVEYSCSSGMTTVTWDVVFGADSYRAVAVDGNGTALSCTSTSTSCQITMLQCGEVYLVSVTAISYACESTSNYTASFQTVPCPPVALSPYHECASNVIVFSWNATNITNYYVATSLDANGQVVTCQTTQTSCFFTSTSCGQRYKFAVSAVSGACNSGPSKPIYQSTAPCLPVNVQTSSDCDSDVLISTWDSAAGALSYTVEARGNRNDTYTCSSHTNSCAMDAVRCGEVLSIWITASHDECPTESVLGEVAETVPCTPQNFTLVESCKVDSVSLDWEASNGAIFYIGMAVHADGSQHSCAAMDTHCDIQGLRCGTTYDTYVIATNIKCNSSETQHATATTAPCPPTSVLAIRDCAANHAVVMWESHLSGGTYTAVVQDGEGRRLNCSDTGNHCTTPVLACGQNYSVTVQHFDGTCNSYPSTPIYMESMPCAPQQLRGDVNCDTGALTVAWNVTNALSSQNYSATISTGTGQRISCNSTETQCTVGDLECGHSYMVAVQSVQGTCYSPPSQEITIEQVPCVPTGVNVTRTCGESAIAVMWTASSGALYYTTQATTDGHNSSCMSNSTSCSIPGLLCGRVYNVSVAGANDICTSQYSQAFTLQTAPCPPSSISASLDCDAEVALVSWDPQGALGVTYLVNASGSEGVVSMCSSTSSNCSLSGLPCGQKYNVTVSASAHGCASAPSYLYPLTQASCTSTLTQVDILCRSDSALVSWFGSVAGEYTATAEDGQGRRLNCTSTNTSCEVSGLRCGQLYTFSVAATGSQCQSPPSNTMQKYSVPCLPESVQSSLHCENGSASVSWSPSSGAVFYIATLERPDGQQSLCNTSGSSCDFSGLPCGQTYAVAVAAEGQSCNSSQSTGPPIRTAPCVPENVTANISCSSNIATVTWDSSHGAVAYTVVANGNGHSATCNSTTPTCDLSTLNCGQNYTITVSAEHSNCSSGNSSPVEIHTVPCVPSDVMASVHCMSNSTMTVQWTESAGGDTYTAMLEDSNGQSTSCQSLGSQCNVSGLHCGQIYHVSVMASDDQCSSAASTDIAVHSEPCALTGIEAILDCQLGTATLSWQNSAGAVSYTAVAETASLGHNVTCDTNATNCELDALVCGAEYAVAVVAHGDTCCTSAQMPGYLITEPCTPLNLRVDYSQSVAQLHWNSTRGAVNFTAEAVTPQGLTASCSTNTTSCALSDMACGQVYNVTVTAQNQVCQDTSAVYQLMTEPCAPQNVQSSNDCETNTGTVSWEQSLGAVGYAVLLQGQNGHPASCVTTDTSCSMEGLVCGTVYSVGVTAIGSEYNSSMSSGPSLMTAPCLPGNVTVSVDCDQDMAAVRWSGSMGSDNPPGPCAPTSVSVDQSCGSLSATLSWAEQGGVQHYTGAATQGTSGHVQTCNSDNSSCVFPSLACGERYTFTVTAHGQLCPSNASSAVDIQTEPCQPVNVTARVACNNDTVTLDWDNTPGALSYIISISGHLGYVVDFNSTESQLEATLPCGQSYNATVTPRDDRCDGPQSALMQFKTGPCVPAHVDAFVQCEDHTGSVRSDSALVSWFGSVAGEYTATAEDGQGRRLNCTSTNTSCEVSGLRCGQLYTFSVAATGSQCQSPPSNTMQKYSVPCLPESVQSSLHCENGSASVSWSPSSGAVFYIATLERPDGQQSLCNTSGSSCDFSGLPCGQTYAVAVAAEGQSCNSSQSTGPPIRTAPCVPENVTANISCSSNIATVTWDSSHGAVAYTVVANGNGHSATCNSTTPTCDLSTLNCGQNYTITVSAEHSNCSSGNSSPVEIHTVPCVPSDVMASVHCMSNSTMTVQWTESAGGDTYTAMLEDSNGQSTSCQSLGSQCNVSGLHCGQIYHVSVMASDDQCSSAASTDIAVHSEPCALTGIEAILDCQLGTATLSWQNSAGAVSYTAVAEAASLGPGVACDTNATNCELDALVCGAEYAVAVVAHGDTCCTSAQMPGYLITEPCTPLNLRVDYSQSVAQLHWNSTRGAVNFTAEAVTPQGLTASCSTNTTSCALSDMACGQVYNVTVTAQNQVCQDTSAVYQLMTEPCAPQNVQSSNDCETNTGTVSWEQSLGAVGYAVLLQGQNGHPASCVTTDTSCSMEGLVCGTVYSVGVTAIGSEYNSSMSSGPSLMTAPCLPGNVTVSMDCDQDMAAVRWSGSMGSDNHTVTALSADGLQASCFSEQDQCNITGLQCGQTYNLSITAANQACALTNDTGVTFQTRPCAPTSVSVDQSCGSLSATLSWAEQGGVQHYTGAATQGTSGHVQTCNSDNSSCVFPSLACGERYTFTVTAHGQLCPSNASSAVDIQTEPCQPVNVTARVACNNDTVTLDWDNTPGALSYIISISGHLGYVVDFNSTESQLEATLPCGQSYNATVTPRD</sequence>
<dbReference type="PROSITE" id="PS50853">
    <property type="entry name" value="FN3"/>
    <property type="match status" value="18"/>
</dbReference>
<feature type="domain" description="Fibronectin type-III" evidence="1">
    <location>
        <begin position="1339"/>
        <end position="1425"/>
    </location>
</feature>
<feature type="domain" description="Fibronectin type-III" evidence="1">
    <location>
        <begin position="557"/>
        <end position="645"/>
    </location>
</feature>
<dbReference type="SUPFAM" id="SSF49265">
    <property type="entry name" value="Fibronectin type III"/>
    <property type="match status" value="15"/>
</dbReference>
<dbReference type="InterPro" id="IPR003961">
    <property type="entry name" value="FN3_dom"/>
</dbReference>
<feature type="domain" description="Fibronectin type-III" evidence="1">
    <location>
        <begin position="2333"/>
        <end position="2420"/>
    </location>
</feature>
<feature type="domain" description="Fibronectin type-III" evidence="1">
    <location>
        <begin position="32"/>
        <end position="122"/>
    </location>
</feature>
<evidence type="ECO:0000313" key="2">
    <source>
        <dbReference type="EMBL" id="KAG5286547.1"/>
    </source>
</evidence>
<feature type="domain" description="Fibronectin type-III" evidence="1">
    <location>
        <begin position="383"/>
        <end position="469"/>
    </location>
</feature>
<organism evidence="2 3">
    <name type="scientific">Alosa alosa</name>
    <name type="common">allis shad</name>
    <dbReference type="NCBI Taxonomy" id="278164"/>
    <lineage>
        <taxon>Eukaryota</taxon>
        <taxon>Metazoa</taxon>
        <taxon>Chordata</taxon>
        <taxon>Craniata</taxon>
        <taxon>Vertebrata</taxon>
        <taxon>Euteleostomi</taxon>
        <taxon>Actinopterygii</taxon>
        <taxon>Neopterygii</taxon>
        <taxon>Teleostei</taxon>
        <taxon>Clupei</taxon>
        <taxon>Clupeiformes</taxon>
        <taxon>Clupeoidei</taxon>
        <taxon>Clupeidae</taxon>
        <taxon>Alosa</taxon>
    </lineage>
</organism>
<dbReference type="PANTHER" id="PTHR47135:SF3">
    <property type="entry name" value="FIBRONECTIN TYPE-III DOMAIN-CONTAINING PROTEIN"/>
    <property type="match status" value="1"/>
</dbReference>
<accession>A0AAV6HJU4</accession>
<dbReference type="CDD" id="cd00063">
    <property type="entry name" value="FN3"/>
    <property type="match status" value="7"/>
</dbReference>
<dbReference type="Gene3D" id="2.60.40.10">
    <property type="entry name" value="Immunoglobulins"/>
    <property type="match status" value="18"/>
</dbReference>
<dbReference type="SMART" id="SM00060">
    <property type="entry name" value="FN3"/>
    <property type="match status" value="23"/>
</dbReference>
<feature type="domain" description="Fibronectin type-III" evidence="1">
    <location>
        <begin position="732"/>
        <end position="818"/>
    </location>
</feature>
<dbReference type="InterPro" id="IPR013783">
    <property type="entry name" value="Ig-like_fold"/>
</dbReference>
<reference evidence="2 3" key="1">
    <citation type="submission" date="2020-10" db="EMBL/GenBank/DDBJ databases">
        <title>Chromosome-scale genome assembly of the Allis shad, Alosa alosa.</title>
        <authorList>
            <person name="Margot Z."/>
            <person name="Christophe K."/>
            <person name="Cabau C."/>
            <person name="Louis A."/>
            <person name="Berthelot C."/>
            <person name="Parey E."/>
            <person name="Roest Crollius H."/>
            <person name="Montfort J."/>
            <person name="Robinson-Rechavi M."/>
            <person name="Bucao C."/>
            <person name="Bouchez O."/>
            <person name="Gislard M."/>
            <person name="Lluch J."/>
            <person name="Milhes M."/>
            <person name="Lampietro C."/>
            <person name="Lopez Roques C."/>
            <person name="Donnadieu C."/>
            <person name="Braasch I."/>
            <person name="Desvignes T."/>
            <person name="Postlethwait J."/>
            <person name="Bobe J."/>
            <person name="Guiguen Y."/>
        </authorList>
    </citation>
    <scope>NUCLEOTIDE SEQUENCE [LARGE SCALE GENOMIC DNA]</scope>
    <source>
        <strain evidence="2">M-15738</strain>
        <tissue evidence="2">Blood</tissue>
    </source>
</reference>